<reference evidence="1 2" key="1">
    <citation type="journal article" date="2019" name="Int. J. Syst. Evol. Microbiol.">
        <title>The Global Catalogue of Microorganisms (GCM) 10K type strain sequencing project: providing services to taxonomists for standard genome sequencing and annotation.</title>
        <authorList>
            <consortium name="The Broad Institute Genomics Platform"/>
            <consortium name="The Broad Institute Genome Sequencing Center for Infectious Disease"/>
            <person name="Wu L."/>
            <person name="Ma J."/>
        </authorList>
    </citation>
    <scope>NUCLEOTIDE SEQUENCE [LARGE SCALE GENOMIC DNA]</scope>
    <source>
        <strain evidence="1 2">JCM 15503</strain>
    </source>
</reference>
<gene>
    <name evidence="1" type="ORF">GCM10009107_55790</name>
</gene>
<sequence>MPTSARLLLPGSGESGDNEVVASVVGSELGVLLKAFFPWGMTGRLAYPNTGPHGHPLRQNAIQRRQLRFWRAELLPDG</sequence>
<keyword evidence="2" id="KW-1185">Reference proteome</keyword>
<evidence type="ECO:0000313" key="1">
    <source>
        <dbReference type="EMBL" id="GAA0767124.1"/>
    </source>
</evidence>
<dbReference type="EMBL" id="BAAAEW010000045">
    <property type="protein sequence ID" value="GAA0767124.1"/>
    <property type="molecule type" value="Genomic_DNA"/>
</dbReference>
<name>A0ABN1KHM6_9BURK</name>
<accession>A0ABN1KHM6</accession>
<dbReference type="Proteomes" id="UP001500279">
    <property type="component" value="Unassembled WGS sequence"/>
</dbReference>
<protein>
    <submittedName>
        <fullName evidence="1">Uncharacterized protein</fullName>
    </submittedName>
</protein>
<evidence type="ECO:0000313" key="2">
    <source>
        <dbReference type="Proteomes" id="UP001500279"/>
    </source>
</evidence>
<organism evidence="1 2">
    <name type="scientific">Ideonella azotifigens</name>
    <dbReference type="NCBI Taxonomy" id="513160"/>
    <lineage>
        <taxon>Bacteria</taxon>
        <taxon>Pseudomonadati</taxon>
        <taxon>Pseudomonadota</taxon>
        <taxon>Betaproteobacteria</taxon>
        <taxon>Burkholderiales</taxon>
        <taxon>Sphaerotilaceae</taxon>
        <taxon>Ideonella</taxon>
    </lineage>
</organism>
<comment type="caution">
    <text evidence="1">The sequence shown here is derived from an EMBL/GenBank/DDBJ whole genome shotgun (WGS) entry which is preliminary data.</text>
</comment>
<proteinExistence type="predicted"/>